<feature type="transmembrane region" description="Helical" evidence="1">
    <location>
        <begin position="220"/>
        <end position="238"/>
    </location>
</feature>
<reference evidence="4 5" key="1">
    <citation type="submission" date="2023-08" db="EMBL/GenBank/DDBJ databases">
        <authorList>
            <person name="Dale J."/>
        </authorList>
    </citation>
    <scope>NUCLEOTIDE SEQUENCE [LARGE SCALE GENOMIC DNA]</scope>
    <source>
        <strain evidence="4 5">2023EL-00788</strain>
    </source>
</reference>
<feature type="transmembrane region" description="Helical" evidence="1">
    <location>
        <begin position="66"/>
        <end position="90"/>
    </location>
</feature>
<feature type="transmembrane region" description="Helical" evidence="1">
    <location>
        <begin position="12"/>
        <end position="28"/>
    </location>
</feature>
<dbReference type="AlphaFoldDB" id="A0AAW8H2S2"/>
<dbReference type="Pfam" id="PF01757">
    <property type="entry name" value="Acyl_transf_3"/>
    <property type="match status" value="1"/>
</dbReference>
<evidence type="ECO:0000259" key="3">
    <source>
        <dbReference type="Pfam" id="PF19040"/>
    </source>
</evidence>
<dbReference type="InterPro" id="IPR050879">
    <property type="entry name" value="Acyltransferase_3"/>
</dbReference>
<keyword evidence="1" id="KW-0472">Membrane</keyword>
<dbReference type="InterPro" id="IPR043968">
    <property type="entry name" value="SGNH"/>
</dbReference>
<feature type="transmembrane region" description="Helical" evidence="1">
    <location>
        <begin position="274"/>
        <end position="299"/>
    </location>
</feature>
<keyword evidence="1" id="KW-1133">Transmembrane helix</keyword>
<feature type="transmembrane region" description="Helical" evidence="1">
    <location>
        <begin position="162"/>
        <end position="182"/>
    </location>
</feature>
<dbReference type="PANTHER" id="PTHR23028">
    <property type="entry name" value="ACETYLTRANSFERASE"/>
    <property type="match status" value="1"/>
</dbReference>
<evidence type="ECO:0000313" key="4">
    <source>
        <dbReference type="EMBL" id="MDQ2255118.1"/>
    </source>
</evidence>
<sequence>MGYTKFRLDINGLRAFAVLSVVLYHFGVPYVSGGFTGVDVFFVISGFLMTGIVLEKVDHKGIFDFYVARFLRIVPALVATILALLIFGYFSLSTSEFELLARNATASLLFYSNNYYAAHSSYFDPSSDLNFLLHTWSLSVEWQFYLIYPLIVLAIKKCRLPVSLSILALFCLSLMYVALGLSGTKEDLFYLLPTRAWEMLAGALVYIISSRGALTNFKHLSKLNILGLLLILFSLFTAEGSQAWPGLATLIPVAGAALVIVANNQNTYLIKNKAAQFIGTISYSWYLWHWPVIVVMRYYRVEMNTINIGAGIVVSFILAVLSYYLFEMPFRKRNWLRTDFVSAIVITACAFVVVKTHGTTFRFKGDMYDVITYRFNNNEWRPDTCFLNPRQDYSVFSKCQDKMTSESIVIWGDSHAAQLMPGFRTVMKNENLTQRTSSLCGPLYGAENNQRPFCKDINKKITAELLRVKPKLVILAAFWSQYPFKDYLADTLKMLNSAGIRTVVIGPFPFWHDPLPKVIEANGLNAQGTLPVALFDSSKNVLGNDKSIEKIVSASSNSTYISAIDIMCSKATCKVTVGKKPVIPMQWDNTHLTYPGSTWVIKNISEKLN</sequence>
<protein>
    <submittedName>
        <fullName evidence="4">Acyltransferase family protein</fullName>
        <ecNumber evidence="4">2.3.1.-</ecNumber>
    </submittedName>
</protein>
<dbReference type="Proteomes" id="UP001225042">
    <property type="component" value="Unassembled WGS sequence"/>
</dbReference>
<feature type="transmembrane region" description="Helical" evidence="1">
    <location>
        <begin position="34"/>
        <end position="54"/>
    </location>
</feature>
<gene>
    <name evidence="4" type="ORF">RBJ67_03030</name>
</gene>
<proteinExistence type="predicted"/>
<comment type="caution">
    <text evidence="4">The sequence shown here is derived from an EMBL/GenBank/DDBJ whole genome shotgun (WGS) entry which is preliminary data.</text>
</comment>
<keyword evidence="4" id="KW-0012">Acyltransferase</keyword>
<feature type="transmembrane region" description="Helical" evidence="1">
    <location>
        <begin position="244"/>
        <end position="262"/>
    </location>
</feature>
<evidence type="ECO:0000256" key="1">
    <source>
        <dbReference type="SAM" id="Phobius"/>
    </source>
</evidence>
<dbReference type="GO" id="GO:0016020">
    <property type="term" value="C:membrane"/>
    <property type="evidence" value="ECO:0007669"/>
    <property type="project" value="TreeGrafter"/>
</dbReference>
<feature type="transmembrane region" description="Helical" evidence="1">
    <location>
        <begin position="305"/>
        <end position="326"/>
    </location>
</feature>
<dbReference type="Pfam" id="PF19040">
    <property type="entry name" value="SGNH"/>
    <property type="match status" value="1"/>
</dbReference>
<dbReference type="PANTHER" id="PTHR23028:SF53">
    <property type="entry name" value="ACYL_TRANSF_3 DOMAIN-CONTAINING PROTEIN"/>
    <property type="match status" value="1"/>
</dbReference>
<organism evidence="4 5">
    <name type="scientific">Enterobacter soli</name>
    <dbReference type="NCBI Taxonomy" id="885040"/>
    <lineage>
        <taxon>Bacteria</taxon>
        <taxon>Pseudomonadati</taxon>
        <taxon>Pseudomonadota</taxon>
        <taxon>Gammaproteobacteria</taxon>
        <taxon>Enterobacterales</taxon>
        <taxon>Enterobacteriaceae</taxon>
        <taxon>Enterobacter</taxon>
    </lineage>
</organism>
<dbReference type="GO" id="GO:0016747">
    <property type="term" value="F:acyltransferase activity, transferring groups other than amino-acyl groups"/>
    <property type="evidence" value="ECO:0007669"/>
    <property type="project" value="InterPro"/>
</dbReference>
<dbReference type="RefSeq" id="WP_306683238.1">
    <property type="nucleotide sequence ID" value="NZ_JAVDKR010000004.1"/>
</dbReference>
<evidence type="ECO:0000313" key="5">
    <source>
        <dbReference type="Proteomes" id="UP001225042"/>
    </source>
</evidence>
<feature type="transmembrane region" description="Helical" evidence="1">
    <location>
        <begin position="131"/>
        <end position="155"/>
    </location>
</feature>
<name>A0AAW8H2S2_9ENTR</name>
<keyword evidence="1" id="KW-0812">Transmembrane</keyword>
<feature type="transmembrane region" description="Helical" evidence="1">
    <location>
        <begin position="338"/>
        <end position="354"/>
    </location>
</feature>
<accession>A0AAW8H2S2</accession>
<keyword evidence="4" id="KW-0808">Transferase</keyword>
<keyword evidence="5" id="KW-1185">Reference proteome</keyword>
<dbReference type="InterPro" id="IPR002656">
    <property type="entry name" value="Acyl_transf_3_dom"/>
</dbReference>
<feature type="domain" description="Acyltransferase 3" evidence="2">
    <location>
        <begin position="9"/>
        <end position="323"/>
    </location>
</feature>
<dbReference type="EMBL" id="JAVDKS010000001">
    <property type="protein sequence ID" value="MDQ2255118.1"/>
    <property type="molecule type" value="Genomic_DNA"/>
</dbReference>
<feature type="domain" description="SGNH" evidence="3">
    <location>
        <begin position="399"/>
        <end position="602"/>
    </location>
</feature>
<feature type="transmembrane region" description="Helical" evidence="1">
    <location>
        <begin position="188"/>
        <end position="208"/>
    </location>
</feature>
<dbReference type="EC" id="2.3.1.-" evidence="4"/>
<evidence type="ECO:0000259" key="2">
    <source>
        <dbReference type="Pfam" id="PF01757"/>
    </source>
</evidence>
<dbReference type="GO" id="GO:0009103">
    <property type="term" value="P:lipopolysaccharide biosynthetic process"/>
    <property type="evidence" value="ECO:0007669"/>
    <property type="project" value="TreeGrafter"/>
</dbReference>